<evidence type="ECO:0000256" key="4">
    <source>
        <dbReference type="ARBA" id="ARBA00022737"/>
    </source>
</evidence>
<accession>A0A9Q1CNB3</accession>
<evidence type="ECO:0000256" key="9">
    <source>
        <dbReference type="ARBA" id="ARBA00023163"/>
    </source>
</evidence>
<feature type="region of interest" description="Disordered" evidence="12">
    <location>
        <begin position="453"/>
        <end position="527"/>
    </location>
</feature>
<dbReference type="FunFam" id="3.30.160.60:FF:000145">
    <property type="entry name" value="Zinc finger protein 574"/>
    <property type="match status" value="1"/>
</dbReference>
<evidence type="ECO:0000256" key="1">
    <source>
        <dbReference type="ARBA" id="ARBA00004123"/>
    </source>
</evidence>
<evidence type="ECO:0000256" key="6">
    <source>
        <dbReference type="ARBA" id="ARBA00022833"/>
    </source>
</evidence>
<evidence type="ECO:0000313" key="14">
    <source>
        <dbReference type="EMBL" id="KAJ8048070.1"/>
    </source>
</evidence>
<evidence type="ECO:0000256" key="11">
    <source>
        <dbReference type="PROSITE-ProRule" id="PRU00042"/>
    </source>
</evidence>
<evidence type="ECO:0000256" key="12">
    <source>
        <dbReference type="SAM" id="MobiDB-lite"/>
    </source>
</evidence>
<feature type="domain" description="C2H2-type" evidence="13">
    <location>
        <begin position="812"/>
        <end position="839"/>
    </location>
</feature>
<dbReference type="PROSITE" id="PS50157">
    <property type="entry name" value="ZINC_FINGER_C2H2_2"/>
    <property type="match status" value="12"/>
</dbReference>
<dbReference type="Pfam" id="PF17800">
    <property type="entry name" value="NPL"/>
    <property type="match status" value="1"/>
</dbReference>
<dbReference type="SUPFAM" id="SSF57667">
    <property type="entry name" value="beta-beta-alpha zinc fingers"/>
    <property type="match status" value="6"/>
</dbReference>
<dbReference type="InterPro" id="IPR013087">
    <property type="entry name" value="Znf_C2H2_type"/>
</dbReference>
<feature type="domain" description="C2H2-type" evidence="13">
    <location>
        <begin position="684"/>
        <end position="712"/>
    </location>
</feature>
<evidence type="ECO:0000256" key="2">
    <source>
        <dbReference type="ARBA" id="ARBA00006673"/>
    </source>
</evidence>
<feature type="domain" description="C2H2-type" evidence="13">
    <location>
        <begin position="953"/>
        <end position="980"/>
    </location>
</feature>
<feature type="domain" description="C2H2-type" evidence="13">
    <location>
        <begin position="925"/>
        <end position="952"/>
    </location>
</feature>
<dbReference type="Gene3D" id="3.30.160.60">
    <property type="entry name" value="Classic Zinc Finger"/>
    <property type="match status" value="9"/>
</dbReference>
<gene>
    <name evidence="14" type="ORF">HOLleu_00238</name>
</gene>
<protein>
    <recommendedName>
        <fullName evidence="13">C2H2-type domain-containing protein</fullName>
    </recommendedName>
</protein>
<feature type="domain" description="C2H2-type" evidence="13">
    <location>
        <begin position="655"/>
        <end position="682"/>
    </location>
</feature>
<dbReference type="GO" id="GO:0005634">
    <property type="term" value="C:nucleus"/>
    <property type="evidence" value="ECO:0007669"/>
    <property type="project" value="UniProtKB-SubCell"/>
</dbReference>
<keyword evidence="15" id="KW-1185">Reference proteome</keyword>
<evidence type="ECO:0000256" key="8">
    <source>
        <dbReference type="ARBA" id="ARBA00023125"/>
    </source>
</evidence>
<keyword evidence="7" id="KW-0805">Transcription regulation</keyword>
<feature type="compositionally biased region" description="Basic and acidic residues" evidence="12">
    <location>
        <begin position="220"/>
        <end position="239"/>
    </location>
</feature>
<feature type="domain" description="C2H2-type" evidence="13">
    <location>
        <begin position="627"/>
        <end position="654"/>
    </location>
</feature>
<comment type="subcellular location">
    <subcellularLocation>
        <location evidence="1">Nucleus</location>
    </subcellularLocation>
</comment>
<keyword evidence="4" id="KW-0677">Repeat</keyword>
<feature type="region of interest" description="Disordered" evidence="12">
    <location>
        <begin position="100"/>
        <end position="134"/>
    </location>
</feature>
<dbReference type="PANTHER" id="PTHR24376">
    <property type="entry name" value="ZINC FINGER PROTEIN"/>
    <property type="match status" value="1"/>
</dbReference>
<evidence type="ECO:0000256" key="5">
    <source>
        <dbReference type="ARBA" id="ARBA00022771"/>
    </source>
</evidence>
<organism evidence="14 15">
    <name type="scientific">Holothuria leucospilota</name>
    <name type="common">Black long sea cucumber</name>
    <name type="synonym">Mertensiothuria leucospilota</name>
    <dbReference type="NCBI Taxonomy" id="206669"/>
    <lineage>
        <taxon>Eukaryota</taxon>
        <taxon>Metazoa</taxon>
        <taxon>Echinodermata</taxon>
        <taxon>Eleutherozoa</taxon>
        <taxon>Echinozoa</taxon>
        <taxon>Holothuroidea</taxon>
        <taxon>Aspidochirotacea</taxon>
        <taxon>Aspidochirotida</taxon>
        <taxon>Holothuriidae</taxon>
        <taxon>Holothuria</taxon>
    </lineage>
</organism>
<feature type="compositionally biased region" description="Acidic residues" evidence="12">
    <location>
        <begin position="389"/>
        <end position="403"/>
    </location>
</feature>
<feature type="domain" description="C2H2-type" evidence="13">
    <location>
        <begin position="562"/>
        <end position="589"/>
    </location>
</feature>
<dbReference type="GO" id="GO:0001228">
    <property type="term" value="F:DNA-binding transcription activator activity, RNA polymerase II-specific"/>
    <property type="evidence" value="ECO:0007669"/>
    <property type="project" value="TreeGrafter"/>
</dbReference>
<feature type="domain" description="C2H2-type" evidence="13">
    <location>
        <begin position="868"/>
        <end position="895"/>
    </location>
</feature>
<evidence type="ECO:0000313" key="15">
    <source>
        <dbReference type="Proteomes" id="UP001152320"/>
    </source>
</evidence>
<dbReference type="InterPro" id="IPR041232">
    <property type="entry name" value="NPL"/>
</dbReference>
<comment type="caution">
    <text evidence="14">The sequence shown here is derived from an EMBL/GenBank/DDBJ whole genome shotgun (WGS) entry which is preliminary data.</text>
</comment>
<keyword evidence="8" id="KW-0238">DNA-binding</keyword>
<keyword evidence="5 11" id="KW-0863">Zinc-finger</keyword>
<feature type="compositionally biased region" description="Basic and acidic residues" evidence="12">
    <location>
        <begin position="457"/>
        <end position="467"/>
    </location>
</feature>
<feature type="domain" description="C2H2-type" evidence="13">
    <location>
        <begin position="839"/>
        <end position="866"/>
    </location>
</feature>
<dbReference type="Pfam" id="PF00096">
    <property type="entry name" value="zf-C2H2"/>
    <property type="match status" value="4"/>
</dbReference>
<feature type="compositionally biased region" description="Acidic residues" evidence="12">
    <location>
        <begin position="359"/>
        <end position="381"/>
    </location>
</feature>
<keyword evidence="3" id="KW-0479">Metal-binding</keyword>
<dbReference type="Proteomes" id="UP001152320">
    <property type="component" value="Chromosome 1"/>
</dbReference>
<dbReference type="AlphaFoldDB" id="A0A9Q1CNB3"/>
<dbReference type="InterPro" id="IPR036236">
    <property type="entry name" value="Znf_C2H2_sf"/>
</dbReference>
<dbReference type="PROSITE" id="PS00028">
    <property type="entry name" value="ZINC_FINGER_C2H2_1"/>
    <property type="match status" value="11"/>
</dbReference>
<feature type="domain" description="C2H2-type" evidence="13">
    <location>
        <begin position="896"/>
        <end position="924"/>
    </location>
</feature>
<reference evidence="14" key="1">
    <citation type="submission" date="2021-10" db="EMBL/GenBank/DDBJ databases">
        <title>Tropical sea cucumber genome reveals ecological adaptation and Cuvierian tubules defense mechanism.</title>
        <authorList>
            <person name="Chen T."/>
        </authorList>
    </citation>
    <scope>NUCLEOTIDE SEQUENCE</scope>
    <source>
        <strain evidence="14">Nanhai2018</strain>
        <tissue evidence="14">Muscle</tissue>
    </source>
</reference>
<dbReference type="PANTHER" id="PTHR24376:SF235">
    <property type="entry name" value="C2H2-TYPE DOMAIN-CONTAINING PROTEIN"/>
    <property type="match status" value="1"/>
</dbReference>
<comment type="similarity">
    <text evidence="2">Belongs to the histone deacetylase HD2 family.</text>
</comment>
<feature type="compositionally biased region" description="Basic and acidic residues" evidence="12">
    <location>
        <begin position="492"/>
        <end position="510"/>
    </location>
</feature>
<evidence type="ECO:0000256" key="7">
    <source>
        <dbReference type="ARBA" id="ARBA00023015"/>
    </source>
</evidence>
<feature type="region of interest" description="Disordered" evidence="12">
    <location>
        <begin position="185"/>
        <end position="419"/>
    </location>
</feature>
<evidence type="ECO:0000259" key="13">
    <source>
        <dbReference type="PROSITE" id="PS50157"/>
    </source>
</evidence>
<keyword evidence="10" id="KW-0539">Nucleus</keyword>
<keyword evidence="9" id="KW-0804">Transcription</keyword>
<dbReference type="Gene3D" id="2.60.120.340">
    <property type="entry name" value="Nucleoplasmin core domain"/>
    <property type="match status" value="1"/>
</dbReference>
<sequence>MIWGMRLSPGQESTHQVRSELNLTMASLDCRPEWTSGDSPTSAYLLMKTQNYENVICTLEKGQTNQQQLDLVLQPGEQVTFKVEGNGLVYLTGYSLKSPSSRDHSVGEAADQVQQSTQSPSLNPPPQMNQNTGNVATNQPMLLLLPRYSLINSSSLRGQVVGGTTGVCQPTQLPLLNLPVQVGGKDQNPANVRTNHPDTPMPRQQQISQNTTSNMLQGSRKGDDMSRRQDVMTIEKHTSTDNPSGSSEEHDKIPEGHSNMSDGYDKIMQGSEEGVSLQTQETQKEMGEGITHSSKVDVLGEPGAFEEVPHECNDGDSDGGTGELDDGANNVGDEDVEAAIDAADSDGQPYDGNVQPNGCDDEPNDGDGDGERDNGDDEPNDGDCQLNDGDGESNDGDSGDTDLEAPTATNESTIVTPGDTVHVESLLVSNCEEGELASHQDVLMESGLEELVPISGGERDGNGDGHSPDGGTSLVSSDDGTQVSVRKPLKNNRPETDRPEGHPVQSHDEGQVTVSEDYVTTPPETAINTGWRISDQVCRDLTESAANLQTAGISMDDRQRLYKCQYCEHISGSQDEIKSHMKSHSGIESVQEFKNRGDVSTADALQSDEENTAKSNKNRDEVTNRPFKCNYCEKSFKRKNDLGVHTRVHTVEPIWKCHHCDKSYRSKGKLARHEKSHVTLQASLDCDICGKTLSSLGNLQRHKRLSHTSRDNSSRSFKCQFCDKRFKSKQSRKEHEDIHTNKHLHQCSYCHKTVRGRSNWRKHELDHRRKKKLYECKICDKSFTLRTFKKHEIKHKEEPAVLKDFGEENWPFKCKFCEERFKSTRERVDHQKLHSGTALKCQFCGKIYALEENFKRHIDQHLGKAAPFQCGHCGKTFTCPRNGRRHERRHTTEKPLKCQFCDKRFNDKSRLLSHEGRVHTHVKPFKCQYCTKSYYARENLTVHIRVHTGEKPYPCRYCGELFVFHSGRKVHEKKHQEQAKIS</sequence>
<feature type="domain" description="C2H2-type" evidence="13">
    <location>
        <begin position="717"/>
        <end position="744"/>
    </location>
</feature>
<feature type="compositionally biased region" description="Polar residues" evidence="12">
    <location>
        <begin position="473"/>
        <end position="484"/>
    </location>
</feature>
<feature type="compositionally biased region" description="Polar residues" evidence="12">
    <location>
        <begin position="202"/>
        <end position="217"/>
    </location>
</feature>
<feature type="compositionally biased region" description="Polar residues" evidence="12">
    <location>
        <begin position="112"/>
        <end position="121"/>
    </location>
</feature>
<proteinExistence type="inferred from homology"/>
<name>A0A9Q1CNB3_HOLLE</name>
<feature type="domain" description="C2H2-type" evidence="13">
    <location>
        <begin position="745"/>
        <end position="772"/>
    </location>
</feature>
<dbReference type="SMART" id="SM00355">
    <property type="entry name" value="ZnF_C2H2"/>
    <property type="match status" value="13"/>
</dbReference>
<dbReference type="FunFam" id="3.30.160.60:FF:000064">
    <property type="entry name" value="Early growth response protein 3"/>
    <property type="match status" value="1"/>
</dbReference>
<evidence type="ECO:0000256" key="3">
    <source>
        <dbReference type="ARBA" id="ARBA00022723"/>
    </source>
</evidence>
<dbReference type="GO" id="GO:0008270">
    <property type="term" value="F:zinc ion binding"/>
    <property type="evidence" value="ECO:0007669"/>
    <property type="project" value="UniProtKB-KW"/>
</dbReference>
<keyword evidence="6" id="KW-0862">Zinc</keyword>
<dbReference type="GO" id="GO:0000978">
    <property type="term" value="F:RNA polymerase II cis-regulatory region sequence-specific DNA binding"/>
    <property type="evidence" value="ECO:0007669"/>
    <property type="project" value="TreeGrafter"/>
</dbReference>
<dbReference type="EMBL" id="JAIZAY010000001">
    <property type="protein sequence ID" value="KAJ8048070.1"/>
    <property type="molecule type" value="Genomic_DNA"/>
</dbReference>
<evidence type="ECO:0000256" key="10">
    <source>
        <dbReference type="ARBA" id="ARBA00023242"/>
    </source>
</evidence>